<dbReference type="SUPFAM" id="SSF53092">
    <property type="entry name" value="Creatinase/prolidase N-terminal domain"/>
    <property type="match status" value="1"/>
</dbReference>
<dbReference type="CDD" id="cd01092">
    <property type="entry name" value="APP-like"/>
    <property type="match status" value="1"/>
</dbReference>
<dbReference type="InterPro" id="IPR029149">
    <property type="entry name" value="Creatin/AminoP/Spt16_N"/>
</dbReference>
<reference evidence="7 8" key="1">
    <citation type="submission" date="2019-03" db="EMBL/GenBank/DDBJ databases">
        <title>Genomic Encyclopedia of Type Strains, Phase IV (KMG-IV): sequencing the most valuable type-strain genomes for metagenomic binning, comparative biology and taxonomic classification.</title>
        <authorList>
            <person name="Goeker M."/>
        </authorList>
    </citation>
    <scope>NUCLEOTIDE SEQUENCE [LARGE SCALE GENOMIC DNA]</scope>
    <source>
        <strain evidence="7 8">DSM 103428</strain>
    </source>
</reference>
<dbReference type="PROSITE" id="PS00491">
    <property type="entry name" value="PROLINE_PEPTIDASE"/>
    <property type="match status" value="1"/>
</dbReference>
<evidence type="ECO:0000259" key="5">
    <source>
        <dbReference type="Pfam" id="PF00557"/>
    </source>
</evidence>
<sequence>MDHVARLRALRRKMSEQKVEAMLITALPDVRYLCGFTGSNAALVVTGRRATLYTDGRYTTQAKEETSGARVVIAAKSALKEACTALGKLGVSHAFFDPSSTTVAQLAVMKKEVRGGFFVPAKRALVGELRERKDTAEIALMERAAQLGCDVFDKLLPKIESGVSEMEIAAELEYLARKMGAEAMSFETIVASGSRSALPHGRATEQKLPANGFITLDFGVILNGYCSDMTRTVHLGEVSRAEREAYDAVLEAQQAGVSAVKPGATCDEVDEAARSVLKAAGLAKFFTHSTGHGVGLEIHETPRLAQGQRQVLEPGMVVTIEPGIYIAGRYGIRIEDMVLVTEDGGRILTPASKALIEL</sequence>
<dbReference type="GO" id="GO:0008235">
    <property type="term" value="F:metalloexopeptidase activity"/>
    <property type="evidence" value="ECO:0007669"/>
    <property type="project" value="UniProtKB-ARBA"/>
</dbReference>
<dbReference type="GO" id="GO:0046872">
    <property type="term" value="F:metal ion binding"/>
    <property type="evidence" value="ECO:0007669"/>
    <property type="project" value="UniProtKB-KW"/>
</dbReference>
<dbReference type="InterPro" id="IPR001131">
    <property type="entry name" value="Peptidase_M24B_aminopep-P_CS"/>
</dbReference>
<comment type="caution">
    <text evidence="7">The sequence shown here is derived from an EMBL/GenBank/DDBJ whole genome shotgun (WGS) entry which is preliminary data.</text>
</comment>
<dbReference type="Proteomes" id="UP000295210">
    <property type="component" value="Unassembled WGS sequence"/>
</dbReference>
<feature type="domain" description="Creatinase N-terminal" evidence="6">
    <location>
        <begin position="6"/>
        <end position="130"/>
    </location>
</feature>
<dbReference type="EMBL" id="SMGK01000002">
    <property type="protein sequence ID" value="TCK73801.1"/>
    <property type="molecule type" value="Genomic_DNA"/>
</dbReference>
<gene>
    <name evidence="7" type="ORF">C7378_1415</name>
</gene>
<protein>
    <submittedName>
        <fullName evidence="7">Xaa-Pro aminopeptidase</fullName>
    </submittedName>
</protein>
<dbReference type="PANTHER" id="PTHR46112">
    <property type="entry name" value="AMINOPEPTIDASE"/>
    <property type="match status" value="1"/>
</dbReference>
<dbReference type="InterPro" id="IPR050659">
    <property type="entry name" value="Peptidase_M24B"/>
</dbReference>
<evidence type="ECO:0000256" key="4">
    <source>
        <dbReference type="ARBA" id="ARBA00023049"/>
    </source>
</evidence>
<keyword evidence="4" id="KW-0482">Metalloprotease</keyword>
<dbReference type="OrthoDB" id="9806388at2"/>
<evidence type="ECO:0000313" key="8">
    <source>
        <dbReference type="Proteomes" id="UP000295210"/>
    </source>
</evidence>
<dbReference type="GO" id="GO:0006508">
    <property type="term" value="P:proteolysis"/>
    <property type="evidence" value="ECO:0007669"/>
    <property type="project" value="UniProtKB-KW"/>
</dbReference>
<dbReference type="InterPro" id="IPR000994">
    <property type="entry name" value="Pept_M24"/>
</dbReference>
<dbReference type="Pfam" id="PF01321">
    <property type="entry name" value="Creatinase_N"/>
    <property type="match status" value="1"/>
</dbReference>
<dbReference type="InterPro" id="IPR000587">
    <property type="entry name" value="Creatinase_N"/>
</dbReference>
<feature type="domain" description="Peptidase M24" evidence="5">
    <location>
        <begin position="140"/>
        <end position="342"/>
    </location>
</feature>
<dbReference type="InterPro" id="IPR001714">
    <property type="entry name" value="Pept_M24_MAP"/>
</dbReference>
<keyword evidence="2" id="KW-0479">Metal-binding</keyword>
<name>A0A4V2PVF4_9BACT</name>
<dbReference type="GO" id="GO:0004177">
    <property type="term" value="F:aminopeptidase activity"/>
    <property type="evidence" value="ECO:0007669"/>
    <property type="project" value="UniProtKB-KW"/>
</dbReference>
<organism evidence="7 8">
    <name type="scientific">Acidipila rosea</name>
    <dbReference type="NCBI Taxonomy" id="768535"/>
    <lineage>
        <taxon>Bacteria</taxon>
        <taxon>Pseudomonadati</taxon>
        <taxon>Acidobacteriota</taxon>
        <taxon>Terriglobia</taxon>
        <taxon>Terriglobales</taxon>
        <taxon>Acidobacteriaceae</taxon>
        <taxon>Acidipila</taxon>
    </lineage>
</organism>
<keyword evidence="1" id="KW-0645">Protease</keyword>
<evidence type="ECO:0000313" key="7">
    <source>
        <dbReference type="EMBL" id="TCK73801.1"/>
    </source>
</evidence>
<dbReference type="PRINTS" id="PR00599">
    <property type="entry name" value="MAPEPTIDASE"/>
</dbReference>
<evidence type="ECO:0000259" key="6">
    <source>
        <dbReference type="Pfam" id="PF01321"/>
    </source>
</evidence>
<proteinExistence type="predicted"/>
<keyword evidence="7" id="KW-0031">Aminopeptidase</keyword>
<evidence type="ECO:0000256" key="2">
    <source>
        <dbReference type="ARBA" id="ARBA00022723"/>
    </source>
</evidence>
<accession>A0A4V2PVF4</accession>
<evidence type="ECO:0000256" key="1">
    <source>
        <dbReference type="ARBA" id="ARBA00022670"/>
    </source>
</evidence>
<dbReference type="InterPro" id="IPR036005">
    <property type="entry name" value="Creatinase/aminopeptidase-like"/>
</dbReference>
<dbReference type="AlphaFoldDB" id="A0A4V2PVF4"/>
<dbReference type="Gene3D" id="3.90.230.10">
    <property type="entry name" value="Creatinase/methionine aminopeptidase superfamily"/>
    <property type="match status" value="1"/>
</dbReference>
<dbReference type="PANTHER" id="PTHR46112:SF3">
    <property type="entry name" value="AMINOPEPTIDASE YPDF"/>
    <property type="match status" value="1"/>
</dbReference>
<evidence type="ECO:0000256" key="3">
    <source>
        <dbReference type="ARBA" id="ARBA00022801"/>
    </source>
</evidence>
<dbReference type="SUPFAM" id="SSF55920">
    <property type="entry name" value="Creatinase/aminopeptidase"/>
    <property type="match status" value="1"/>
</dbReference>
<keyword evidence="8" id="KW-1185">Reference proteome</keyword>
<dbReference type="Pfam" id="PF00557">
    <property type="entry name" value="Peptidase_M24"/>
    <property type="match status" value="1"/>
</dbReference>
<dbReference type="Gene3D" id="3.40.350.10">
    <property type="entry name" value="Creatinase/prolidase N-terminal domain"/>
    <property type="match status" value="1"/>
</dbReference>
<keyword evidence="3" id="KW-0378">Hydrolase</keyword>